<dbReference type="EMBL" id="PDVW01000019">
    <property type="protein sequence ID" value="POY49108.1"/>
    <property type="molecule type" value="Genomic_DNA"/>
</dbReference>
<dbReference type="InterPro" id="IPR011004">
    <property type="entry name" value="Trimer_LpxA-like_sf"/>
</dbReference>
<accession>A0A855MIA8</accession>
<reference evidence="1" key="1">
    <citation type="submission" date="2017-12" db="EMBL/GenBank/DDBJ databases">
        <title>First report on the novel genomospecies/subspecies of Pectobacterium carotovorum in Russia.</title>
        <authorList>
            <person name="Shirshikov F.V."/>
            <person name="Miroshnikov K."/>
            <person name="Toshakov S.V."/>
            <person name="Kabanova A.P."/>
            <person name="Barannik A.P."/>
            <person name="Shneider M."/>
            <person name="Ignatov A.N."/>
            <person name="Miroshnikov K.A."/>
        </authorList>
    </citation>
    <scope>NUCLEOTIDE SEQUENCE [LARGE SCALE GENOMIC DNA]</scope>
    <source>
        <strain evidence="1">F131</strain>
    </source>
</reference>
<gene>
    <name evidence="2" type="ORF">F131LOC_013040</name>
    <name evidence="1" type="ORF">F131LOC_03124</name>
</gene>
<dbReference type="EMBL" id="CP065030">
    <property type="protein sequence ID" value="QPK14328.1"/>
    <property type="molecule type" value="Genomic_DNA"/>
</dbReference>
<proteinExistence type="predicted"/>
<dbReference type="RefSeq" id="WP_133160431.1">
    <property type="nucleotide sequence ID" value="NZ_CP065030.1"/>
</dbReference>
<organism evidence="1">
    <name type="scientific">Pectobacterium versatile</name>
    <dbReference type="NCBI Taxonomy" id="2488639"/>
    <lineage>
        <taxon>Bacteria</taxon>
        <taxon>Pseudomonadati</taxon>
        <taxon>Pseudomonadota</taxon>
        <taxon>Gammaproteobacteria</taxon>
        <taxon>Enterobacterales</taxon>
        <taxon>Pectobacteriaceae</taxon>
        <taxon>Pectobacterium</taxon>
    </lineage>
</organism>
<evidence type="ECO:0000313" key="3">
    <source>
        <dbReference type="Proteomes" id="UP000237284"/>
    </source>
</evidence>
<keyword evidence="1" id="KW-0808">Transferase</keyword>
<reference evidence="2 3" key="2">
    <citation type="submission" date="2020-11" db="EMBL/GenBank/DDBJ databases">
        <title>Complete genome sequence of Pectobacterium versatile F131.</title>
        <authorList>
            <person name="Shirshikov F.V."/>
            <person name="Miroshnikov K."/>
            <person name="Toshakov S.V."/>
            <person name="Kabanova A.P."/>
            <person name="Barannik A.P."/>
            <person name="Shneider M."/>
            <person name="Ignatov A.N."/>
            <person name="Miroshnikov K.A."/>
            <person name="Mikhailova Y.V."/>
            <person name="Shelenkov A."/>
            <person name="Yanushevich Y.G."/>
            <person name="Evseev P.V."/>
        </authorList>
    </citation>
    <scope>NUCLEOTIDE SEQUENCE [LARGE SCALE GENOMIC DNA]</scope>
    <source>
        <strain evidence="2 3">F131</strain>
    </source>
</reference>
<keyword evidence="2" id="KW-0012">Acyltransferase</keyword>
<dbReference type="Proteomes" id="UP000237284">
    <property type="component" value="Chromosome"/>
</dbReference>
<dbReference type="PANTHER" id="PTHR23416">
    <property type="entry name" value="SIALIC ACID SYNTHASE-RELATED"/>
    <property type="match status" value="1"/>
</dbReference>
<evidence type="ECO:0000313" key="1">
    <source>
        <dbReference type="EMBL" id="POY49108.1"/>
    </source>
</evidence>
<dbReference type="GO" id="GO:0016746">
    <property type="term" value="F:acyltransferase activity"/>
    <property type="evidence" value="ECO:0007669"/>
    <property type="project" value="UniProtKB-KW"/>
</dbReference>
<dbReference type="InterPro" id="IPR051159">
    <property type="entry name" value="Hexapeptide_acetyltransf"/>
</dbReference>
<protein>
    <submittedName>
        <fullName evidence="1 2">Transferase</fullName>
    </submittedName>
</protein>
<dbReference type="Gene3D" id="2.160.10.10">
    <property type="entry name" value="Hexapeptide repeat proteins"/>
    <property type="match status" value="1"/>
</dbReference>
<evidence type="ECO:0000313" key="2">
    <source>
        <dbReference type="EMBL" id="QPK14328.1"/>
    </source>
</evidence>
<name>A0A855MIA8_9GAMM</name>
<dbReference type="SUPFAM" id="SSF51161">
    <property type="entry name" value="Trimeric LpxA-like enzymes"/>
    <property type="match status" value="1"/>
</dbReference>
<dbReference type="AlphaFoldDB" id="A0A855MIA8"/>
<sequence length="165" mass="18066">MSFEELAKSIWPFLLKYLPLETLAKVLTPAITQFQLNQPRIWGDPSKFINRNTINCCNALINTRCGTVTIESDVLVGHNVSLLTGTHNYKVRGMSRIKGVPTESRRDIIVETGVWLASGVTVIGPARIGAHAVVCANSLVIGDVKAGWIYSGSPAMPIREITFDD</sequence>